<reference evidence="2 3" key="1">
    <citation type="submission" date="2019-06" db="EMBL/GenBank/DDBJ databases">
        <title>Genome Sequence of the Brown Rot Fungal Pathogen Monilinia fructicola.</title>
        <authorList>
            <person name="De Miccolis Angelini R.M."/>
            <person name="Landi L."/>
            <person name="Abate D."/>
            <person name="Pollastro S."/>
            <person name="Romanazzi G."/>
            <person name="Faretra F."/>
        </authorList>
    </citation>
    <scope>NUCLEOTIDE SEQUENCE [LARGE SCALE GENOMIC DNA]</scope>
    <source>
        <strain evidence="2 3">Mfrc123</strain>
    </source>
</reference>
<comment type="caution">
    <text evidence="2">The sequence shown here is derived from an EMBL/GenBank/DDBJ whole genome shotgun (WGS) entry which is preliminary data.</text>
</comment>
<sequence>MHANREKSKSNVFIVAGLAVFGWEVKRRDNQPHRHTTMGNKSTKRSSLACSRLTRTEGYRARILNGMVMQHVSSHSKMILSTLVAGDGAEKTRSGHMTTNRRDNSESTGKPSGLQCHSCISALPHTYIHTYSRTSTPPSPLLASTLTLPSTCRPKQPPNPSQRHARHTTLPVAHRRYWRSLGYSDIRPPPTPSRVPSWPFAHQKVPRKEAQRGGSAALTLVLFERWGGVVLAGDGIFRQQLGISGIGARRRAVAPRDFQHGCGWDGGVTIKIPPRALETQSRPGLSYFQGPASWAVFGNYCCATSRNGRPPLLESKLYRALGFASLTEISQRVGKSGEGETGTDRSSGSRSDCGVMGILGNKMLESGNLGGVLASFLKLEYYCVHFITLEVIMFCAVDYSGVMQSKKIDSRHELMRMRLAIWGTRGFGNVVERDTGIREYGILVTCKLVGLLAILDMLSAILFQ</sequence>
<gene>
    <name evidence="2" type="ORF">EYC84_005690</name>
</gene>
<dbReference type="Proteomes" id="UP000322873">
    <property type="component" value="Unassembled WGS sequence"/>
</dbReference>
<dbReference type="AlphaFoldDB" id="A0A5M9K219"/>
<dbReference type="EMBL" id="VICG01000003">
    <property type="protein sequence ID" value="KAA8574176.1"/>
    <property type="molecule type" value="Genomic_DNA"/>
</dbReference>
<proteinExistence type="predicted"/>
<feature type="region of interest" description="Disordered" evidence="1">
    <location>
        <begin position="87"/>
        <end position="113"/>
    </location>
</feature>
<protein>
    <submittedName>
        <fullName evidence="2">Uncharacterized protein</fullName>
    </submittedName>
</protein>
<evidence type="ECO:0000256" key="1">
    <source>
        <dbReference type="SAM" id="MobiDB-lite"/>
    </source>
</evidence>
<organism evidence="2 3">
    <name type="scientific">Monilinia fructicola</name>
    <name type="common">Brown rot fungus</name>
    <name type="synonym">Ciboria fructicola</name>
    <dbReference type="NCBI Taxonomy" id="38448"/>
    <lineage>
        <taxon>Eukaryota</taxon>
        <taxon>Fungi</taxon>
        <taxon>Dikarya</taxon>
        <taxon>Ascomycota</taxon>
        <taxon>Pezizomycotina</taxon>
        <taxon>Leotiomycetes</taxon>
        <taxon>Helotiales</taxon>
        <taxon>Sclerotiniaceae</taxon>
        <taxon>Monilinia</taxon>
    </lineage>
</organism>
<keyword evidence="3" id="KW-1185">Reference proteome</keyword>
<evidence type="ECO:0000313" key="2">
    <source>
        <dbReference type="EMBL" id="KAA8574176.1"/>
    </source>
</evidence>
<accession>A0A5M9K219</accession>
<evidence type="ECO:0000313" key="3">
    <source>
        <dbReference type="Proteomes" id="UP000322873"/>
    </source>
</evidence>
<name>A0A5M9K219_MONFR</name>